<dbReference type="PROSITE" id="PS01159">
    <property type="entry name" value="WW_DOMAIN_1"/>
    <property type="match status" value="1"/>
</dbReference>
<dbReference type="EMBL" id="UZAM01002073">
    <property type="protein sequence ID" value="VDO85566.1"/>
    <property type="molecule type" value="Genomic_DNA"/>
</dbReference>
<dbReference type="PANTHER" id="PTHR10316">
    <property type="entry name" value="MEMBRANE ASSOCIATED GUANYLATE KINASE-RELATED"/>
    <property type="match status" value="1"/>
</dbReference>
<dbReference type="WBParaSite" id="SBAD_0000061901-mRNA-1">
    <property type="protein sequence ID" value="SBAD_0000061901-mRNA-1"/>
    <property type="gene ID" value="SBAD_0000061901"/>
</dbReference>
<feature type="region of interest" description="Disordered" evidence="2">
    <location>
        <begin position="1"/>
        <end position="22"/>
    </location>
</feature>
<dbReference type="SMART" id="SM00456">
    <property type="entry name" value="WW"/>
    <property type="match status" value="1"/>
</dbReference>
<dbReference type="CDD" id="cd00201">
    <property type="entry name" value="WW"/>
    <property type="match status" value="1"/>
</dbReference>
<dbReference type="GO" id="GO:0007165">
    <property type="term" value="P:signal transduction"/>
    <property type="evidence" value="ECO:0007669"/>
    <property type="project" value="TreeGrafter"/>
</dbReference>
<gene>
    <name evidence="4" type="ORF">SBAD_LOCUS596</name>
</gene>
<dbReference type="FunFam" id="2.20.70.10:FF:000001">
    <property type="entry name" value="Membrane-associated guanylate kinase, WW and PDZ domain-containing protein 1"/>
    <property type="match status" value="1"/>
</dbReference>
<dbReference type="PROSITE" id="PS50020">
    <property type="entry name" value="WW_DOMAIN_2"/>
    <property type="match status" value="1"/>
</dbReference>
<name>A0A183IAF2_9BILA</name>
<dbReference type="AlphaFoldDB" id="A0A183IAF2"/>
<dbReference type="Gene3D" id="2.20.70.10">
    <property type="match status" value="1"/>
</dbReference>
<protein>
    <submittedName>
        <fullName evidence="6">WW domain-containing protein</fullName>
    </submittedName>
</protein>
<evidence type="ECO:0000259" key="3">
    <source>
        <dbReference type="PROSITE" id="PS50020"/>
    </source>
</evidence>
<dbReference type="Pfam" id="PF00397">
    <property type="entry name" value="WW"/>
    <property type="match status" value="1"/>
</dbReference>
<keyword evidence="1" id="KW-0677">Repeat</keyword>
<evidence type="ECO:0000313" key="6">
    <source>
        <dbReference type="WBParaSite" id="SBAD_0000061901-mRNA-1"/>
    </source>
</evidence>
<dbReference type="OrthoDB" id="2020426at2759"/>
<reference evidence="6" key="1">
    <citation type="submission" date="2016-06" db="UniProtKB">
        <authorList>
            <consortium name="WormBaseParasite"/>
        </authorList>
    </citation>
    <scope>IDENTIFICATION</scope>
</reference>
<organism evidence="6">
    <name type="scientific">Soboliphyme baturini</name>
    <dbReference type="NCBI Taxonomy" id="241478"/>
    <lineage>
        <taxon>Eukaryota</taxon>
        <taxon>Metazoa</taxon>
        <taxon>Ecdysozoa</taxon>
        <taxon>Nematoda</taxon>
        <taxon>Enoplea</taxon>
        <taxon>Dorylaimia</taxon>
        <taxon>Dioctophymatida</taxon>
        <taxon>Dioctophymatoidea</taxon>
        <taxon>Soboliphymatidae</taxon>
        <taxon>Soboliphyme</taxon>
    </lineage>
</organism>
<dbReference type="InterPro" id="IPR036020">
    <property type="entry name" value="WW_dom_sf"/>
</dbReference>
<dbReference type="SUPFAM" id="SSF51045">
    <property type="entry name" value="WW domain"/>
    <property type="match status" value="1"/>
</dbReference>
<evidence type="ECO:0000313" key="5">
    <source>
        <dbReference type="Proteomes" id="UP000270296"/>
    </source>
</evidence>
<dbReference type="InterPro" id="IPR001202">
    <property type="entry name" value="WW_dom"/>
</dbReference>
<accession>A0A183IAF2</accession>
<feature type="compositionally biased region" description="Polar residues" evidence="2">
    <location>
        <begin position="1"/>
        <end position="10"/>
    </location>
</feature>
<dbReference type="PANTHER" id="PTHR10316:SF40">
    <property type="entry name" value="LD27118P"/>
    <property type="match status" value="1"/>
</dbReference>
<proteinExistence type="predicted"/>
<evidence type="ECO:0000256" key="2">
    <source>
        <dbReference type="SAM" id="MobiDB-lite"/>
    </source>
</evidence>
<keyword evidence="5" id="KW-1185">Reference proteome</keyword>
<evidence type="ECO:0000313" key="4">
    <source>
        <dbReference type="EMBL" id="VDO85566.1"/>
    </source>
</evidence>
<dbReference type="GO" id="GO:0005737">
    <property type="term" value="C:cytoplasm"/>
    <property type="evidence" value="ECO:0007669"/>
    <property type="project" value="TreeGrafter"/>
</dbReference>
<dbReference type="Proteomes" id="UP000270296">
    <property type="component" value="Unassembled WGS sequence"/>
</dbReference>
<feature type="domain" description="WW" evidence="3">
    <location>
        <begin position="17"/>
        <end position="50"/>
    </location>
</feature>
<sequence length="69" mass="7948">MSRQNSTASARANRGGEDLPYGWEKVDDPQYGSYYVDHINKRTQYEKPFIVSSKSRRSSSGLFVRGCRR</sequence>
<reference evidence="4 5" key="2">
    <citation type="submission" date="2018-11" db="EMBL/GenBank/DDBJ databases">
        <authorList>
            <consortium name="Pathogen Informatics"/>
        </authorList>
    </citation>
    <scope>NUCLEOTIDE SEQUENCE [LARGE SCALE GENOMIC DNA]</scope>
</reference>
<evidence type="ECO:0000256" key="1">
    <source>
        <dbReference type="ARBA" id="ARBA00022737"/>
    </source>
</evidence>